<dbReference type="EMBL" id="JAPTGG010000002">
    <property type="protein sequence ID" value="MCZ0864236.1"/>
    <property type="molecule type" value="Genomic_DNA"/>
</dbReference>
<sequence length="100" mass="11391">MSAPLAAKQCDKPLREQIAVVAEFHVYRIHPVRIAYRTGIELDLIKGLIAGQRDVRWFQHCLRLARQAKRASSLKASLKLQGTSRKQLQDKIEAEFAQPL</sequence>
<accession>A0A9J6RIH7</accession>
<dbReference type="RefSeq" id="WP_258330391.1">
    <property type="nucleotide sequence ID" value="NZ_JAPTGG010000002.1"/>
</dbReference>
<proteinExistence type="predicted"/>
<evidence type="ECO:0000313" key="2">
    <source>
        <dbReference type="Proteomes" id="UP001069090"/>
    </source>
</evidence>
<reference evidence="1 2" key="1">
    <citation type="submission" date="2022-12" db="EMBL/GenBank/DDBJ databases">
        <title>Dasania phycosphaerae sp. nov., isolated from particulate material of the south coast of Korea.</title>
        <authorList>
            <person name="Jiang Y."/>
        </authorList>
    </citation>
    <scope>NUCLEOTIDE SEQUENCE [LARGE SCALE GENOMIC DNA]</scope>
    <source>
        <strain evidence="1 2">GY-19</strain>
    </source>
</reference>
<protein>
    <submittedName>
        <fullName evidence="1">Uncharacterized protein</fullName>
    </submittedName>
</protein>
<gene>
    <name evidence="1" type="ORF">O0V09_03430</name>
</gene>
<evidence type="ECO:0000313" key="1">
    <source>
        <dbReference type="EMBL" id="MCZ0864236.1"/>
    </source>
</evidence>
<comment type="caution">
    <text evidence="1">The sequence shown here is derived from an EMBL/GenBank/DDBJ whole genome shotgun (WGS) entry which is preliminary data.</text>
</comment>
<organism evidence="1 2">
    <name type="scientific">Dasania phycosphaerae</name>
    <dbReference type="NCBI Taxonomy" id="2950436"/>
    <lineage>
        <taxon>Bacteria</taxon>
        <taxon>Pseudomonadati</taxon>
        <taxon>Pseudomonadota</taxon>
        <taxon>Gammaproteobacteria</taxon>
        <taxon>Cellvibrionales</taxon>
        <taxon>Spongiibacteraceae</taxon>
        <taxon>Dasania</taxon>
    </lineage>
</organism>
<dbReference type="Proteomes" id="UP001069090">
    <property type="component" value="Unassembled WGS sequence"/>
</dbReference>
<keyword evidence="2" id="KW-1185">Reference proteome</keyword>
<name>A0A9J6RIH7_9GAMM</name>
<dbReference type="AlphaFoldDB" id="A0A9J6RIH7"/>